<keyword evidence="3" id="KW-0949">S-adenosyl-L-methionine</keyword>
<dbReference type="InterPro" id="IPR011990">
    <property type="entry name" value="TPR-like_helical_dom_sf"/>
</dbReference>
<dbReference type="Pfam" id="PF14559">
    <property type="entry name" value="TPR_19"/>
    <property type="match status" value="1"/>
</dbReference>
<dbReference type="OrthoDB" id="9816309at2"/>
<comment type="caution">
    <text evidence="5">The sequence shown here is derived from an EMBL/GenBank/DDBJ whole genome shotgun (WGS) entry which is preliminary data.</text>
</comment>
<dbReference type="PRINTS" id="PR00996">
    <property type="entry name" value="CHERMTFRASE"/>
</dbReference>
<keyword evidence="2 5" id="KW-0808">Transferase</keyword>
<dbReference type="GO" id="GO:0032259">
    <property type="term" value="P:methylation"/>
    <property type="evidence" value="ECO:0007669"/>
    <property type="project" value="UniProtKB-KW"/>
</dbReference>
<dbReference type="InterPro" id="IPR029063">
    <property type="entry name" value="SAM-dependent_MTases_sf"/>
</dbReference>
<sequence>MHRTLPDTLLSAMSDRLSASIGLYFPADRWMDMERGLERAAVELGYPDTVAAVRDWLSAGALDRTQLEALAGQLTVGETYFFREPRSFEILGQNILPDLIAERRAAGTLALRIWSAACCTGEEAYSLAMLLDTLLPDRSAWTITLLATDVNPRFLRRAAEGTYGEWSFRGVDPALRSRYFTALPGGRHRISPDIARMVTFAYHNLMDDPYPALESNTNAMDVILCRNVLMYFNADQAGRVVRRLSHALVDNGWLLPSSVDGAPTLFTPLTFVPFDGATVYRKVSLPAPAPPPVHRHSPPMPAPVPTPVPAAPLPPVVSVRPPVPTLAHYRALYDLGRYGDAVEGLEARLAVAPADEAAMLLLARCYANQGHLAEAAHWCQGVLNHNRVSAEAHHLLAMIQQERGDAAAAAMSLQRALFLAPQSIATHLAMANLARSQGRIRDARKHYRNIMGLLQGHRPDDILPDLEGMTVGRLMDVAAHAHAALGGDPAGEG</sequence>
<dbReference type="Pfam" id="PF01739">
    <property type="entry name" value="CheR"/>
    <property type="match status" value="1"/>
</dbReference>
<dbReference type="PROSITE" id="PS50123">
    <property type="entry name" value="CHER"/>
    <property type="match status" value="1"/>
</dbReference>
<dbReference type="Proteomes" id="UP000315751">
    <property type="component" value="Unassembled WGS sequence"/>
</dbReference>
<evidence type="ECO:0000313" key="6">
    <source>
        <dbReference type="Proteomes" id="UP000315751"/>
    </source>
</evidence>
<dbReference type="GO" id="GO:0008757">
    <property type="term" value="F:S-adenosylmethionine-dependent methyltransferase activity"/>
    <property type="evidence" value="ECO:0007669"/>
    <property type="project" value="InterPro"/>
</dbReference>
<dbReference type="Gene3D" id="3.40.50.150">
    <property type="entry name" value="Vaccinia Virus protein VP39"/>
    <property type="match status" value="1"/>
</dbReference>
<organism evidence="5 6">
    <name type="scientific">Nitrospirillum amazonense</name>
    <dbReference type="NCBI Taxonomy" id="28077"/>
    <lineage>
        <taxon>Bacteria</taxon>
        <taxon>Pseudomonadati</taxon>
        <taxon>Pseudomonadota</taxon>
        <taxon>Alphaproteobacteria</taxon>
        <taxon>Rhodospirillales</taxon>
        <taxon>Azospirillaceae</taxon>
        <taxon>Nitrospirillum</taxon>
    </lineage>
</organism>
<dbReference type="EMBL" id="VITR01000014">
    <property type="protein sequence ID" value="TWB37576.1"/>
    <property type="molecule type" value="Genomic_DNA"/>
</dbReference>
<evidence type="ECO:0000313" key="5">
    <source>
        <dbReference type="EMBL" id="TWB37576.1"/>
    </source>
</evidence>
<evidence type="ECO:0000259" key="4">
    <source>
        <dbReference type="PROSITE" id="PS50123"/>
    </source>
</evidence>
<dbReference type="SUPFAM" id="SSF48452">
    <property type="entry name" value="TPR-like"/>
    <property type="match status" value="1"/>
</dbReference>
<dbReference type="PANTHER" id="PTHR24422">
    <property type="entry name" value="CHEMOTAXIS PROTEIN METHYLTRANSFERASE"/>
    <property type="match status" value="1"/>
</dbReference>
<feature type="domain" description="CheR-type methyltransferase" evidence="4">
    <location>
        <begin position="1"/>
        <end position="285"/>
    </location>
</feature>
<dbReference type="SMART" id="SM00138">
    <property type="entry name" value="MeTrc"/>
    <property type="match status" value="1"/>
</dbReference>
<dbReference type="SUPFAM" id="SSF53335">
    <property type="entry name" value="S-adenosyl-L-methionine-dependent methyltransferases"/>
    <property type="match status" value="1"/>
</dbReference>
<dbReference type="InterPro" id="IPR000780">
    <property type="entry name" value="CheR_MeTrfase"/>
</dbReference>
<evidence type="ECO:0000256" key="2">
    <source>
        <dbReference type="ARBA" id="ARBA00022679"/>
    </source>
</evidence>
<dbReference type="PANTHER" id="PTHR24422:SF19">
    <property type="entry name" value="CHEMOTAXIS PROTEIN METHYLTRANSFERASE"/>
    <property type="match status" value="1"/>
</dbReference>
<accession>A0A560GU67</accession>
<evidence type="ECO:0000256" key="3">
    <source>
        <dbReference type="ARBA" id="ARBA00022691"/>
    </source>
</evidence>
<dbReference type="Gene3D" id="1.25.40.10">
    <property type="entry name" value="Tetratricopeptide repeat domain"/>
    <property type="match status" value="1"/>
</dbReference>
<keyword evidence="6" id="KW-1185">Reference proteome</keyword>
<protein>
    <submittedName>
        <fullName evidence="5">CheR-type MCP methyltransferase</fullName>
    </submittedName>
</protein>
<dbReference type="AlphaFoldDB" id="A0A560GU67"/>
<evidence type="ECO:0000256" key="1">
    <source>
        <dbReference type="ARBA" id="ARBA00022603"/>
    </source>
</evidence>
<dbReference type="InterPro" id="IPR022642">
    <property type="entry name" value="CheR_C"/>
</dbReference>
<reference evidence="5 6" key="1">
    <citation type="submission" date="2019-06" db="EMBL/GenBank/DDBJ databases">
        <title>Genomic Encyclopedia of Type Strains, Phase IV (KMG-V): Genome sequencing to study the core and pangenomes of soil and plant-associated prokaryotes.</title>
        <authorList>
            <person name="Whitman W."/>
        </authorList>
    </citation>
    <scope>NUCLEOTIDE SEQUENCE [LARGE SCALE GENOMIC DNA]</scope>
    <source>
        <strain evidence="5 6">BR 11622</strain>
    </source>
</reference>
<dbReference type="SMART" id="SM00028">
    <property type="entry name" value="TPR"/>
    <property type="match status" value="3"/>
</dbReference>
<dbReference type="InterPro" id="IPR019734">
    <property type="entry name" value="TPR_rpt"/>
</dbReference>
<proteinExistence type="predicted"/>
<gene>
    <name evidence="5" type="ORF">FBZ90_11463</name>
</gene>
<name>A0A560GU67_9PROT</name>
<dbReference type="InterPro" id="IPR050903">
    <property type="entry name" value="Bact_Chemotaxis_MeTrfase"/>
</dbReference>
<keyword evidence="1 5" id="KW-0489">Methyltransferase</keyword>
<dbReference type="RefSeq" id="WP_145735020.1">
    <property type="nucleotide sequence ID" value="NZ_VITR01000014.1"/>
</dbReference>